<dbReference type="Pfam" id="PF21207">
    <property type="entry name" value="GLOD4_N"/>
    <property type="match status" value="1"/>
</dbReference>
<dbReference type="InterPro" id="IPR059155">
    <property type="entry name" value="GLOD4_dom"/>
</dbReference>
<dbReference type="PANTHER" id="PTHR46466">
    <property type="entry name" value="GLYOXALASE DOMAIN-CONTAINING PROTEIN 4"/>
    <property type="match status" value="1"/>
</dbReference>
<sequence>MSGLEIQTQHWRFIVGDRLKEVAFLKDVLGMKILRHEEFAKEVGHSTMLRTSKTFMGYGGPGFFKLELYFSYGVTEYERGNGFLGVTVVSKTAIARAKALNWPIEEVSDKVFRIDSPEGFTYYLLNHPTPTECDPIAEICLRSSYLTATIAYWPTNIGAKVLSEENDQVTFSFGEEKCKIRFVCWFGELVIHRNGCGCLTLSMPKRQLQILEYRSLENNRKHGYLHSIEEPGFVVSCDSLVFQDLDNHRVVIVEEEGYAPLVSLDPNATNAFDLSIQREQRRKEQKNTSSSDIDRSNRNKE</sequence>
<evidence type="ECO:0000313" key="2">
    <source>
        <dbReference type="EMBL" id="KAF6202143.1"/>
    </source>
</evidence>
<reference evidence="2" key="1">
    <citation type="journal article" date="2021" name="Mol. Ecol. Resour.">
        <title>Apolygus lucorum genome provides insights into omnivorousness and mesophyll feeding.</title>
        <authorList>
            <person name="Liu Y."/>
            <person name="Liu H."/>
            <person name="Wang H."/>
            <person name="Huang T."/>
            <person name="Liu B."/>
            <person name="Yang B."/>
            <person name="Yin L."/>
            <person name="Li B."/>
            <person name="Zhang Y."/>
            <person name="Zhang S."/>
            <person name="Jiang F."/>
            <person name="Zhang X."/>
            <person name="Ren Y."/>
            <person name="Wang B."/>
            <person name="Wang S."/>
            <person name="Lu Y."/>
            <person name="Wu K."/>
            <person name="Fan W."/>
            <person name="Wang G."/>
        </authorList>
    </citation>
    <scope>NUCLEOTIDE SEQUENCE</scope>
    <source>
        <strain evidence="2">12Hb</strain>
    </source>
</reference>
<dbReference type="EMBL" id="WIXP02000012">
    <property type="protein sequence ID" value="KAF6202143.1"/>
    <property type="molecule type" value="Genomic_DNA"/>
</dbReference>
<accession>A0A6A4IQP5</accession>
<dbReference type="SUPFAM" id="SSF54593">
    <property type="entry name" value="Glyoxalase/Bleomycin resistance protein/Dihydroxybiphenyl dioxygenase"/>
    <property type="match status" value="1"/>
</dbReference>
<dbReference type="OrthoDB" id="1545884at2759"/>
<organism evidence="2 3">
    <name type="scientific">Apolygus lucorum</name>
    <name type="common">Small green plant bug</name>
    <name type="synonym">Lygocoris lucorum</name>
    <dbReference type="NCBI Taxonomy" id="248454"/>
    <lineage>
        <taxon>Eukaryota</taxon>
        <taxon>Metazoa</taxon>
        <taxon>Ecdysozoa</taxon>
        <taxon>Arthropoda</taxon>
        <taxon>Hexapoda</taxon>
        <taxon>Insecta</taxon>
        <taxon>Pterygota</taxon>
        <taxon>Neoptera</taxon>
        <taxon>Paraneoptera</taxon>
        <taxon>Hemiptera</taxon>
        <taxon>Heteroptera</taxon>
        <taxon>Panheteroptera</taxon>
        <taxon>Cimicomorpha</taxon>
        <taxon>Miridae</taxon>
        <taxon>Mirini</taxon>
        <taxon>Apolygus</taxon>
    </lineage>
</organism>
<comment type="caution">
    <text evidence="2">The sequence shown here is derived from an EMBL/GenBank/DDBJ whole genome shotgun (WGS) entry which is preliminary data.</text>
</comment>
<dbReference type="Gene3D" id="3.10.180.10">
    <property type="entry name" value="2,3-Dihydroxybiphenyl 1,2-Dioxygenase, domain 1"/>
    <property type="match status" value="2"/>
</dbReference>
<dbReference type="Proteomes" id="UP000466442">
    <property type="component" value="Linkage Group LG12"/>
</dbReference>
<feature type="domain" description="Glyoxalase" evidence="1">
    <location>
        <begin position="85"/>
        <end position="125"/>
    </location>
</feature>
<dbReference type="AlphaFoldDB" id="A0A6A4IQP5"/>
<protein>
    <recommendedName>
        <fullName evidence="1">Glyoxalase domain-containing protein</fullName>
    </recommendedName>
</protein>
<name>A0A6A4IQP5_APOLU</name>
<proteinExistence type="predicted"/>
<gene>
    <name evidence="2" type="ORF">GE061_004541</name>
</gene>
<dbReference type="InterPro" id="IPR043193">
    <property type="entry name" value="GLOD4"/>
</dbReference>
<evidence type="ECO:0000259" key="1">
    <source>
        <dbReference type="Pfam" id="PF21207"/>
    </source>
</evidence>
<evidence type="ECO:0000313" key="3">
    <source>
        <dbReference type="Proteomes" id="UP000466442"/>
    </source>
</evidence>
<dbReference type="PANTHER" id="PTHR46466:SF1">
    <property type="entry name" value="GLYOXALASE DOMAIN-CONTAINING PROTEIN 4"/>
    <property type="match status" value="1"/>
</dbReference>
<keyword evidence="3" id="KW-1185">Reference proteome</keyword>
<dbReference type="InterPro" id="IPR029068">
    <property type="entry name" value="Glyas_Bleomycin-R_OHBP_Dase"/>
</dbReference>